<evidence type="ECO:0000313" key="8">
    <source>
        <dbReference type="Proteomes" id="UP000886812"/>
    </source>
</evidence>
<comment type="subcellular location">
    <subcellularLocation>
        <location evidence="4">Cytoplasm</location>
    </subcellularLocation>
</comment>
<feature type="domain" description="Prokaryotic-type class I peptide chain release factors" evidence="6">
    <location>
        <begin position="250"/>
        <end position="266"/>
    </location>
</feature>
<evidence type="ECO:0000256" key="1">
    <source>
        <dbReference type="ARBA" id="ARBA00010835"/>
    </source>
</evidence>
<dbReference type="GO" id="GO:0005737">
    <property type="term" value="C:cytoplasm"/>
    <property type="evidence" value="ECO:0007669"/>
    <property type="project" value="UniProtKB-SubCell"/>
</dbReference>
<dbReference type="HAMAP" id="MF_00094">
    <property type="entry name" value="Rel_fac_2"/>
    <property type="match status" value="1"/>
</dbReference>
<reference evidence="7" key="2">
    <citation type="journal article" date="2021" name="PeerJ">
        <title>Extensive microbial diversity within the chicken gut microbiome revealed by metagenomics and culture.</title>
        <authorList>
            <person name="Gilroy R."/>
            <person name="Ravi A."/>
            <person name="Getino M."/>
            <person name="Pursley I."/>
            <person name="Horton D.L."/>
            <person name="Alikhan N.F."/>
            <person name="Baker D."/>
            <person name="Gharbi K."/>
            <person name="Hall N."/>
            <person name="Watson M."/>
            <person name="Adriaenssens E.M."/>
            <person name="Foster-Nyarko E."/>
            <person name="Jarju S."/>
            <person name="Secka A."/>
            <person name="Antonio M."/>
            <person name="Oren A."/>
            <person name="Chaudhuri R.R."/>
            <person name="La Ragione R."/>
            <person name="Hildebrand F."/>
            <person name="Pallen M.J."/>
        </authorList>
    </citation>
    <scope>NUCLEOTIDE SEQUENCE</scope>
    <source>
        <strain evidence="7">10669</strain>
    </source>
</reference>
<proteinExistence type="inferred from homology"/>
<evidence type="ECO:0000256" key="3">
    <source>
        <dbReference type="ARBA" id="ARBA00022917"/>
    </source>
</evidence>
<dbReference type="PROSITE" id="PS00745">
    <property type="entry name" value="RF_PROK_I"/>
    <property type="match status" value="1"/>
</dbReference>
<dbReference type="NCBIfam" id="TIGR00020">
    <property type="entry name" value="prfB"/>
    <property type="match status" value="1"/>
</dbReference>
<dbReference type="InterPro" id="IPR000352">
    <property type="entry name" value="Pep_chain_release_fac_I"/>
</dbReference>
<reference evidence="7" key="1">
    <citation type="submission" date="2020-10" db="EMBL/GenBank/DDBJ databases">
        <authorList>
            <person name="Gilroy R."/>
        </authorList>
    </citation>
    <scope>NUCLEOTIDE SEQUENCE</scope>
    <source>
        <strain evidence="7">10669</strain>
    </source>
</reference>
<dbReference type="Gene3D" id="3.30.160.20">
    <property type="match status" value="1"/>
</dbReference>
<feature type="modified residue" description="N5-methylglutamine" evidence="4">
    <location>
        <position position="257"/>
    </location>
</feature>
<evidence type="ECO:0000256" key="4">
    <source>
        <dbReference type="HAMAP-Rule" id="MF_00094"/>
    </source>
</evidence>
<organism evidence="7 8">
    <name type="scientific">Candidatus Spyradosoma merdigallinarum</name>
    <dbReference type="NCBI Taxonomy" id="2840950"/>
    <lineage>
        <taxon>Bacteria</taxon>
        <taxon>Pseudomonadati</taxon>
        <taxon>Verrucomicrobiota</taxon>
        <taxon>Opitutia</taxon>
        <taxon>Opitutia incertae sedis</taxon>
        <taxon>Candidatus Spyradosoma</taxon>
    </lineage>
</organism>
<dbReference type="SUPFAM" id="SSF75620">
    <property type="entry name" value="Release factor"/>
    <property type="match status" value="1"/>
</dbReference>
<dbReference type="EMBL" id="DVOG01000042">
    <property type="protein sequence ID" value="HIV03831.1"/>
    <property type="molecule type" value="Genomic_DNA"/>
</dbReference>
<evidence type="ECO:0000259" key="6">
    <source>
        <dbReference type="PROSITE" id="PS00745"/>
    </source>
</evidence>
<dbReference type="PANTHER" id="PTHR43116:SF3">
    <property type="entry name" value="CLASS I PEPTIDE CHAIN RELEASE FACTOR"/>
    <property type="match status" value="1"/>
</dbReference>
<keyword evidence="2 4" id="KW-0488">Methylation</keyword>
<dbReference type="InterPro" id="IPR045853">
    <property type="entry name" value="Pep_chain_release_fac_I_sf"/>
</dbReference>
<protein>
    <recommendedName>
        <fullName evidence="4 5">Peptide chain release factor 2</fullName>
        <shortName evidence="4">RF-2</shortName>
    </recommendedName>
</protein>
<name>A0A9D1NJ51_9BACT</name>
<dbReference type="SMART" id="SM00937">
    <property type="entry name" value="PCRF"/>
    <property type="match status" value="1"/>
</dbReference>
<comment type="function">
    <text evidence="4">Peptide chain release factor 2 directs the termination of translation in response to the peptide chain termination codons UGA and UAA.</text>
</comment>
<dbReference type="InterPro" id="IPR004374">
    <property type="entry name" value="PrfB"/>
</dbReference>
<evidence type="ECO:0000313" key="7">
    <source>
        <dbReference type="EMBL" id="HIV03831.1"/>
    </source>
</evidence>
<dbReference type="FunFam" id="3.30.160.20:FF:000010">
    <property type="entry name" value="Peptide chain release factor 2"/>
    <property type="match status" value="1"/>
</dbReference>
<keyword evidence="4" id="KW-0963">Cytoplasm</keyword>
<dbReference type="AlphaFoldDB" id="A0A9D1NJ51"/>
<comment type="similarity">
    <text evidence="1 4">Belongs to the prokaryotic/mitochondrial release factor family.</text>
</comment>
<comment type="PTM">
    <text evidence="4">Methylated by PrmC. Methylation increases the termination efficiency of RF2.</text>
</comment>
<dbReference type="Pfam" id="PF03462">
    <property type="entry name" value="PCRF"/>
    <property type="match status" value="1"/>
</dbReference>
<accession>A0A9D1NJ51</accession>
<dbReference type="Gene3D" id="3.30.70.1660">
    <property type="match status" value="1"/>
</dbReference>
<dbReference type="Gene3D" id="1.20.58.410">
    <property type="entry name" value="Release factor"/>
    <property type="match status" value="1"/>
</dbReference>
<dbReference type="GO" id="GO:0016149">
    <property type="term" value="F:translation release factor activity, codon specific"/>
    <property type="evidence" value="ECO:0007669"/>
    <property type="project" value="UniProtKB-UniRule"/>
</dbReference>
<dbReference type="Proteomes" id="UP000886812">
    <property type="component" value="Unassembled WGS sequence"/>
</dbReference>
<evidence type="ECO:0000256" key="2">
    <source>
        <dbReference type="ARBA" id="ARBA00022481"/>
    </source>
</evidence>
<dbReference type="Pfam" id="PF00472">
    <property type="entry name" value="RF-1"/>
    <property type="match status" value="1"/>
</dbReference>
<keyword evidence="3 4" id="KW-0648">Protein biosynthesis</keyword>
<dbReference type="InterPro" id="IPR005139">
    <property type="entry name" value="PCRF"/>
</dbReference>
<sequence length="383" mass="42705">MYISPETRAKIDEIVRRGGYLYKFLDVPAKQARLAELEAKMAEPDFWNDQQAAQAVISESTSLKSAVTPLVAFLRRTEDLQTLAELVGEMDEHDAGAADELAALDAEAGTMLEEIDALEITSFLSGPHDKSSAIVMIKAGAGGTEACDWAGMLMRMYSRWGERRGFKVSIEDLQDGEGAGISTAVLRFDGENAYGYAKAERGVHRLVRISPFDANKRRHTSFASVDVVADIKDDINVEIKDEDLRVDVYRASGAGGQHVNRTESAVRLTHLPTGIVVACQRERSQHQNKELAMRILKARIYEKMEDDKRAEMEKFYGEKGEIGWGNQIRSYVFQPYQMVKDLRTGYETGNIQAVMDGDLDGFINAWLRAGGPRSRNKDVKIED</sequence>
<gene>
    <name evidence="4 7" type="primary">prfB</name>
    <name evidence="7" type="ORF">IAC75_01620</name>
</gene>
<comment type="caution">
    <text evidence="7">The sequence shown here is derived from an EMBL/GenBank/DDBJ whole genome shotgun (WGS) entry which is preliminary data.</text>
</comment>
<dbReference type="PANTHER" id="PTHR43116">
    <property type="entry name" value="PEPTIDE CHAIN RELEASE FACTOR 2"/>
    <property type="match status" value="1"/>
</dbReference>
<evidence type="ECO:0000256" key="5">
    <source>
        <dbReference type="NCBIfam" id="TIGR00020"/>
    </source>
</evidence>